<evidence type="ECO:0000313" key="5">
    <source>
        <dbReference type="Proteomes" id="UP000283360"/>
    </source>
</evidence>
<sequence>MMKEHSIDETTIKKIVGHSGAMTLTERVYTHLDVQVLIDAINKIVGDIP</sequence>
<evidence type="ECO:0008006" key="7">
    <source>
        <dbReference type="Google" id="ProtNLM"/>
    </source>
</evidence>
<dbReference type="GO" id="GO:0003677">
    <property type="term" value="F:DNA binding"/>
    <property type="evidence" value="ECO:0007669"/>
    <property type="project" value="InterPro"/>
</dbReference>
<comment type="caution">
    <text evidence="1">The sequence shown here is derived from an EMBL/GenBank/DDBJ whole genome shotgun (WGS) entry which is preliminary data.</text>
</comment>
<evidence type="ECO:0000313" key="3">
    <source>
        <dbReference type="EMBL" id="RHF84634.1"/>
    </source>
</evidence>
<accession>A0A3E4GR22</accession>
<organism evidence="1 4">
    <name type="scientific">Coprococcus comes</name>
    <dbReference type="NCBI Taxonomy" id="410072"/>
    <lineage>
        <taxon>Bacteria</taxon>
        <taxon>Bacillati</taxon>
        <taxon>Bacillota</taxon>
        <taxon>Clostridia</taxon>
        <taxon>Lachnospirales</taxon>
        <taxon>Lachnospiraceae</taxon>
        <taxon>Coprococcus</taxon>
    </lineage>
</organism>
<keyword evidence="5" id="KW-1185">Reference proteome</keyword>
<dbReference type="SUPFAM" id="SSF56349">
    <property type="entry name" value="DNA breaking-rejoining enzymes"/>
    <property type="match status" value="1"/>
</dbReference>
<dbReference type="Proteomes" id="UP000283360">
    <property type="component" value="Unassembled WGS sequence"/>
</dbReference>
<dbReference type="Proteomes" id="UP000260655">
    <property type="component" value="Unassembled WGS sequence"/>
</dbReference>
<dbReference type="RefSeq" id="WP_008373225.1">
    <property type="nucleotide sequence ID" value="NZ_JADMUX010000005.1"/>
</dbReference>
<dbReference type="Proteomes" id="UP000284579">
    <property type="component" value="Unassembled WGS sequence"/>
</dbReference>
<dbReference type="AlphaFoldDB" id="A0A3E4GR22"/>
<evidence type="ECO:0000313" key="1">
    <source>
        <dbReference type="EMBL" id="RGJ24122.1"/>
    </source>
</evidence>
<gene>
    <name evidence="3" type="ORF">DW656_04720</name>
    <name evidence="2" type="ORF">DWX03_04680</name>
    <name evidence="1" type="ORF">DXD67_06320</name>
</gene>
<dbReference type="EMBL" id="QSOV01000005">
    <property type="protein sequence ID" value="RGJ24122.1"/>
    <property type="molecule type" value="Genomic_DNA"/>
</dbReference>
<dbReference type="EMBL" id="QRHO01000004">
    <property type="protein sequence ID" value="RHF84634.1"/>
    <property type="molecule type" value="Genomic_DNA"/>
</dbReference>
<dbReference type="InterPro" id="IPR011010">
    <property type="entry name" value="DNA_brk_join_enz"/>
</dbReference>
<evidence type="ECO:0000313" key="4">
    <source>
        <dbReference type="Proteomes" id="UP000260655"/>
    </source>
</evidence>
<protein>
    <recommendedName>
        <fullName evidence="7">Integrase</fullName>
    </recommendedName>
</protein>
<dbReference type="EMBL" id="QRXJ01000005">
    <property type="protein sequence ID" value="RGT91189.1"/>
    <property type="molecule type" value="Genomic_DNA"/>
</dbReference>
<proteinExistence type="predicted"/>
<reference evidence="4 5" key="1">
    <citation type="submission" date="2018-08" db="EMBL/GenBank/DDBJ databases">
        <title>A genome reference for cultivated species of the human gut microbiota.</title>
        <authorList>
            <person name="Zou Y."/>
            <person name="Xue W."/>
            <person name="Luo G."/>
        </authorList>
    </citation>
    <scope>NUCLEOTIDE SEQUENCE [LARGE SCALE GENOMIC DNA]</scope>
    <source>
        <strain evidence="2 5">AF18-12LB</strain>
        <strain evidence="3 6">AM23-3</strain>
        <strain evidence="1 4">TM07-19</strain>
    </source>
</reference>
<evidence type="ECO:0000313" key="6">
    <source>
        <dbReference type="Proteomes" id="UP000284579"/>
    </source>
</evidence>
<name>A0A3E4GR22_9FIRM</name>
<evidence type="ECO:0000313" key="2">
    <source>
        <dbReference type="EMBL" id="RGT91189.1"/>
    </source>
</evidence>